<evidence type="ECO:0000313" key="1">
    <source>
        <dbReference type="EMBL" id="CAG8618905.1"/>
    </source>
</evidence>
<sequence length="356" mass="41360">FTTVNTAITEDIDQLFDTILRLDQTILKTNKTWKTVKNKTKFKEFFEYCCQSHHYIFSIKKSNSGNNDHYASLNNVYSQDTTEIYHLSLANNNHKKSYSMLFNDMAQRAKNVDVTIMCLECEHWQLFYSKQKLNEKEKKLLITYLDIIDYSCGSSFYNAENISKKCVSSEIKSSNSEHKNLFYKNADINNELTESDNYDIEELANSEKNDNNFSEFTNNNESNELVDNEENIEELANNKKNNNDFSEFMNNNESNQLVDNEERNYNSEAKNLSSLDADKTTIKELFEKVFINDRLTCNSLIEKAYHSAQIFSLLCFKCDNTDIVTPIPATQYQLYTECTQKGVKTPTRGKSLKFTA</sequence>
<gene>
    <name evidence="1" type="ORF">SCALOS_LOCUS7580</name>
</gene>
<dbReference type="Proteomes" id="UP000789860">
    <property type="component" value="Unassembled WGS sequence"/>
</dbReference>
<proteinExistence type="predicted"/>
<feature type="non-terminal residue" evidence="1">
    <location>
        <position position="356"/>
    </location>
</feature>
<keyword evidence="2" id="KW-1185">Reference proteome</keyword>
<evidence type="ECO:0000313" key="2">
    <source>
        <dbReference type="Proteomes" id="UP000789860"/>
    </source>
</evidence>
<dbReference type="EMBL" id="CAJVPM010017252">
    <property type="protein sequence ID" value="CAG8618905.1"/>
    <property type="molecule type" value="Genomic_DNA"/>
</dbReference>
<reference evidence="1" key="1">
    <citation type="submission" date="2021-06" db="EMBL/GenBank/DDBJ databases">
        <authorList>
            <person name="Kallberg Y."/>
            <person name="Tangrot J."/>
            <person name="Rosling A."/>
        </authorList>
    </citation>
    <scope>NUCLEOTIDE SEQUENCE</scope>
    <source>
        <strain evidence="1">AU212A</strain>
    </source>
</reference>
<protein>
    <submittedName>
        <fullName evidence="1">5804_t:CDS:1</fullName>
    </submittedName>
</protein>
<name>A0ACA9MZ70_9GLOM</name>
<comment type="caution">
    <text evidence="1">The sequence shown here is derived from an EMBL/GenBank/DDBJ whole genome shotgun (WGS) entry which is preliminary data.</text>
</comment>
<organism evidence="1 2">
    <name type="scientific">Scutellospora calospora</name>
    <dbReference type="NCBI Taxonomy" id="85575"/>
    <lineage>
        <taxon>Eukaryota</taxon>
        <taxon>Fungi</taxon>
        <taxon>Fungi incertae sedis</taxon>
        <taxon>Mucoromycota</taxon>
        <taxon>Glomeromycotina</taxon>
        <taxon>Glomeromycetes</taxon>
        <taxon>Diversisporales</taxon>
        <taxon>Gigasporaceae</taxon>
        <taxon>Scutellospora</taxon>
    </lineage>
</organism>
<accession>A0ACA9MZ70</accession>
<feature type="non-terminal residue" evidence="1">
    <location>
        <position position="1"/>
    </location>
</feature>